<sequence length="318" mass="35172">MQFSLRIAAAVFFVAVAIPAALRAQTAAPAKESAATEADSKSDDESKRAGSEGEKYLRITEDDKGRKLALQTAIVRYEGKPGTRHDGAIVDLVGVVHIGEREYYKDLNTRLGKYDSVLYELVAPDGTRIRPEDLKRRRSIVASMQSGMKDMLKLEYQLERIDYMAENFRHADMSPEEFSKDLERRGDSVVKMFARMMGAGLATQAKSGGDVGVLMALFSNDRPTAMKNAMARQLIDMEAVTTGINDANGENTLIKGRNAKAFEVLREELADGKETLAVFYGAGHLSDMAERLEKDFGMEAKETVWLDAWDLQSSPASR</sequence>
<proteinExistence type="predicted"/>
<keyword evidence="4" id="KW-1185">Reference proteome</keyword>
<evidence type="ECO:0008006" key="5">
    <source>
        <dbReference type="Google" id="ProtNLM"/>
    </source>
</evidence>
<keyword evidence="2" id="KW-0732">Signal</keyword>
<dbReference type="EMBL" id="JASZZN010000006">
    <property type="protein sequence ID" value="MDM4015797.1"/>
    <property type="molecule type" value="Genomic_DNA"/>
</dbReference>
<name>A0ABT7PH33_9BACT</name>
<dbReference type="RefSeq" id="WP_289163316.1">
    <property type="nucleotide sequence ID" value="NZ_JASZZN010000006.1"/>
</dbReference>
<comment type="caution">
    <text evidence="3">The sequence shown here is derived from an EMBL/GenBank/DDBJ whole genome shotgun (WGS) entry which is preliminary data.</text>
</comment>
<reference evidence="3 4" key="1">
    <citation type="submission" date="2023-06" db="EMBL/GenBank/DDBJ databases">
        <title>Roseiconus lacunae JC819 isolated from Gulf of Mannar region, Tamil Nadu.</title>
        <authorList>
            <person name="Pk S."/>
            <person name="Ch S."/>
            <person name="Ch V.R."/>
        </authorList>
    </citation>
    <scope>NUCLEOTIDE SEQUENCE [LARGE SCALE GENOMIC DNA]</scope>
    <source>
        <strain evidence="3 4">JC819</strain>
    </source>
</reference>
<gene>
    <name evidence="3" type="ORF">QTN89_10175</name>
</gene>
<feature type="chain" id="PRO_5046390859" description="TraB/GumN family protein" evidence="2">
    <location>
        <begin position="24"/>
        <end position="318"/>
    </location>
</feature>
<protein>
    <recommendedName>
        <fullName evidence="5">TraB/GumN family protein</fullName>
    </recommendedName>
</protein>
<organism evidence="3 4">
    <name type="scientific">Roseiconus lacunae</name>
    <dbReference type="NCBI Taxonomy" id="2605694"/>
    <lineage>
        <taxon>Bacteria</taxon>
        <taxon>Pseudomonadati</taxon>
        <taxon>Planctomycetota</taxon>
        <taxon>Planctomycetia</taxon>
        <taxon>Pirellulales</taxon>
        <taxon>Pirellulaceae</taxon>
        <taxon>Roseiconus</taxon>
    </lineage>
</organism>
<feature type="signal peptide" evidence="2">
    <location>
        <begin position="1"/>
        <end position="23"/>
    </location>
</feature>
<dbReference type="PANTHER" id="PTHR35757:SF1">
    <property type="entry name" value="THERMOSOME SUBUNIT GAMMA"/>
    <property type="match status" value="1"/>
</dbReference>
<feature type="region of interest" description="Disordered" evidence="1">
    <location>
        <begin position="29"/>
        <end position="56"/>
    </location>
</feature>
<dbReference type="Proteomes" id="UP001239462">
    <property type="component" value="Unassembled WGS sequence"/>
</dbReference>
<evidence type="ECO:0000256" key="1">
    <source>
        <dbReference type="SAM" id="MobiDB-lite"/>
    </source>
</evidence>
<evidence type="ECO:0000256" key="2">
    <source>
        <dbReference type="SAM" id="SignalP"/>
    </source>
</evidence>
<dbReference type="PANTHER" id="PTHR35757">
    <property type="entry name" value="THERMOSOME SUBUNIT GAMMA"/>
    <property type="match status" value="1"/>
</dbReference>
<evidence type="ECO:0000313" key="4">
    <source>
        <dbReference type="Proteomes" id="UP001239462"/>
    </source>
</evidence>
<feature type="compositionally biased region" description="Basic and acidic residues" evidence="1">
    <location>
        <begin position="38"/>
        <end position="56"/>
    </location>
</feature>
<accession>A0ABT7PH33</accession>
<evidence type="ECO:0000313" key="3">
    <source>
        <dbReference type="EMBL" id="MDM4015797.1"/>
    </source>
</evidence>